<evidence type="ECO:0000313" key="3">
    <source>
        <dbReference type="Proteomes" id="UP000494165"/>
    </source>
</evidence>
<sequence length="86" mass="9741">MWRALLVLLSLVLCAAKIAKTAQSADYIPAPIFDEGENLSSQNCGNETTANQWIAYVKKYKFRTLLRTICSYFSKDSSWTGHLCFQ</sequence>
<feature type="chain" id="PRO_5035732758" evidence="1">
    <location>
        <begin position="22"/>
        <end position="86"/>
    </location>
</feature>
<organism evidence="2 3">
    <name type="scientific">Cloeon dipterum</name>
    <dbReference type="NCBI Taxonomy" id="197152"/>
    <lineage>
        <taxon>Eukaryota</taxon>
        <taxon>Metazoa</taxon>
        <taxon>Ecdysozoa</taxon>
        <taxon>Arthropoda</taxon>
        <taxon>Hexapoda</taxon>
        <taxon>Insecta</taxon>
        <taxon>Pterygota</taxon>
        <taxon>Palaeoptera</taxon>
        <taxon>Ephemeroptera</taxon>
        <taxon>Pisciforma</taxon>
        <taxon>Baetidae</taxon>
        <taxon>Cloeon</taxon>
    </lineage>
</organism>
<comment type="caution">
    <text evidence="2">The sequence shown here is derived from an EMBL/GenBank/DDBJ whole genome shotgun (WGS) entry which is preliminary data.</text>
</comment>
<dbReference type="Proteomes" id="UP000494165">
    <property type="component" value="Unassembled WGS sequence"/>
</dbReference>
<evidence type="ECO:0000313" key="2">
    <source>
        <dbReference type="EMBL" id="CAB3385220.1"/>
    </source>
</evidence>
<accession>A0A8S1DW03</accession>
<feature type="signal peptide" evidence="1">
    <location>
        <begin position="1"/>
        <end position="21"/>
    </location>
</feature>
<protein>
    <submittedName>
        <fullName evidence="2">Uncharacterized protein</fullName>
    </submittedName>
</protein>
<keyword evidence="3" id="KW-1185">Reference proteome</keyword>
<proteinExistence type="predicted"/>
<gene>
    <name evidence="2" type="ORF">CLODIP_2_CD01337</name>
</gene>
<name>A0A8S1DW03_9INSE</name>
<evidence type="ECO:0000256" key="1">
    <source>
        <dbReference type="SAM" id="SignalP"/>
    </source>
</evidence>
<reference evidence="2 3" key="1">
    <citation type="submission" date="2020-04" db="EMBL/GenBank/DDBJ databases">
        <authorList>
            <person name="Alioto T."/>
            <person name="Alioto T."/>
            <person name="Gomez Garrido J."/>
        </authorList>
    </citation>
    <scope>NUCLEOTIDE SEQUENCE [LARGE SCALE GENOMIC DNA]</scope>
</reference>
<dbReference type="AlphaFoldDB" id="A0A8S1DW03"/>
<keyword evidence="1" id="KW-0732">Signal</keyword>
<dbReference type="EMBL" id="CADEPI010000400">
    <property type="protein sequence ID" value="CAB3385220.1"/>
    <property type="molecule type" value="Genomic_DNA"/>
</dbReference>